<name>A0A7J0E395_9ERIC</name>
<feature type="transmembrane region" description="Helical" evidence="2">
    <location>
        <begin position="51"/>
        <end position="75"/>
    </location>
</feature>
<feature type="compositionally biased region" description="Low complexity" evidence="1">
    <location>
        <begin position="95"/>
        <end position="104"/>
    </location>
</feature>
<reference evidence="3 4" key="1">
    <citation type="submission" date="2019-07" db="EMBL/GenBank/DDBJ databases">
        <title>De Novo Assembly of kiwifruit Actinidia rufa.</title>
        <authorList>
            <person name="Sugita-Konishi S."/>
            <person name="Sato K."/>
            <person name="Mori E."/>
            <person name="Abe Y."/>
            <person name="Kisaki G."/>
            <person name="Hamano K."/>
            <person name="Suezawa K."/>
            <person name="Otani M."/>
            <person name="Fukuda T."/>
            <person name="Manabe T."/>
            <person name="Gomi K."/>
            <person name="Tabuchi M."/>
            <person name="Akimitsu K."/>
            <person name="Kataoka I."/>
        </authorList>
    </citation>
    <scope>NUCLEOTIDE SEQUENCE [LARGE SCALE GENOMIC DNA]</scope>
    <source>
        <strain evidence="4">cv. Fuchu</strain>
    </source>
</reference>
<dbReference type="EMBL" id="BJWL01000001">
    <property type="protein sequence ID" value="GFY80880.1"/>
    <property type="molecule type" value="Genomic_DNA"/>
</dbReference>
<keyword evidence="2" id="KW-0812">Transmembrane</keyword>
<feature type="region of interest" description="Disordered" evidence="1">
    <location>
        <begin position="85"/>
        <end position="114"/>
    </location>
</feature>
<keyword evidence="4" id="KW-1185">Reference proteome</keyword>
<keyword evidence="2" id="KW-1133">Transmembrane helix</keyword>
<evidence type="ECO:0000313" key="4">
    <source>
        <dbReference type="Proteomes" id="UP000585474"/>
    </source>
</evidence>
<dbReference type="Proteomes" id="UP000585474">
    <property type="component" value="Unassembled WGS sequence"/>
</dbReference>
<sequence>MKMNNTPCIKNDRWKNIAPPQRPQHRCASAQATKPEATPRLPLKPTAPHSAVAHAIVAATIAVSIAAVSSTVHLYTQVPSFSLRPIPFQNPNPPSQISIPNSLSLKRKDRIGLE</sequence>
<comment type="caution">
    <text evidence="3">The sequence shown here is derived from an EMBL/GenBank/DDBJ whole genome shotgun (WGS) entry which is preliminary data.</text>
</comment>
<evidence type="ECO:0000313" key="3">
    <source>
        <dbReference type="EMBL" id="GFY80880.1"/>
    </source>
</evidence>
<evidence type="ECO:0000256" key="2">
    <source>
        <dbReference type="SAM" id="Phobius"/>
    </source>
</evidence>
<accession>A0A7J0E395</accession>
<feature type="compositionally biased region" description="Basic residues" evidence="1">
    <location>
        <begin position="105"/>
        <end position="114"/>
    </location>
</feature>
<protein>
    <submittedName>
        <fullName evidence="3">Uncharacterized protein</fullName>
    </submittedName>
</protein>
<evidence type="ECO:0000256" key="1">
    <source>
        <dbReference type="SAM" id="MobiDB-lite"/>
    </source>
</evidence>
<organism evidence="3 4">
    <name type="scientific">Actinidia rufa</name>
    <dbReference type="NCBI Taxonomy" id="165716"/>
    <lineage>
        <taxon>Eukaryota</taxon>
        <taxon>Viridiplantae</taxon>
        <taxon>Streptophyta</taxon>
        <taxon>Embryophyta</taxon>
        <taxon>Tracheophyta</taxon>
        <taxon>Spermatophyta</taxon>
        <taxon>Magnoliopsida</taxon>
        <taxon>eudicotyledons</taxon>
        <taxon>Gunneridae</taxon>
        <taxon>Pentapetalae</taxon>
        <taxon>asterids</taxon>
        <taxon>Ericales</taxon>
        <taxon>Actinidiaceae</taxon>
        <taxon>Actinidia</taxon>
    </lineage>
</organism>
<proteinExistence type="predicted"/>
<gene>
    <name evidence="3" type="ORF">Acr_01g0006890</name>
</gene>
<keyword evidence="2" id="KW-0472">Membrane</keyword>
<feature type="region of interest" description="Disordered" evidence="1">
    <location>
        <begin position="1"/>
        <end position="46"/>
    </location>
</feature>
<dbReference type="AlphaFoldDB" id="A0A7J0E395"/>